<dbReference type="Proteomes" id="UP001152622">
    <property type="component" value="Chromosome 21"/>
</dbReference>
<feature type="region of interest" description="Disordered" evidence="1">
    <location>
        <begin position="196"/>
        <end position="292"/>
    </location>
</feature>
<feature type="region of interest" description="Disordered" evidence="1">
    <location>
        <begin position="339"/>
        <end position="376"/>
    </location>
</feature>
<organism evidence="2 3">
    <name type="scientific">Synaphobranchus kaupii</name>
    <name type="common">Kaup's arrowtooth eel</name>
    <dbReference type="NCBI Taxonomy" id="118154"/>
    <lineage>
        <taxon>Eukaryota</taxon>
        <taxon>Metazoa</taxon>
        <taxon>Chordata</taxon>
        <taxon>Craniata</taxon>
        <taxon>Vertebrata</taxon>
        <taxon>Euteleostomi</taxon>
        <taxon>Actinopterygii</taxon>
        <taxon>Neopterygii</taxon>
        <taxon>Teleostei</taxon>
        <taxon>Anguilliformes</taxon>
        <taxon>Synaphobranchidae</taxon>
        <taxon>Synaphobranchus</taxon>
    </lineage>
</organism>
<feature type="compositionally biased region" description="Polar residues" evidence="1">
    <location>
        <begin position="203"/>
        <end position="214"/>
    </location>
</feature>
<comment type="caution">
    <text evidence="2">The sequence shown here is derived from an EMBL/GenBank/DDBJ whole genome shotgun (WGS) entry which is preliminary data.</text>
</comment>
<accession>A0A9Q1E9Y9</accession>
<gene>
    <name evidence="2" type="ORF">SKAU_G00405480</name>
</gene>
<dbReference type="EMBL" id="JAINUF010000021">
    <property type="protein sequence ID" value="KAJ8334909.1"/>
    <property type="molecule type" value="Genomic_DNA"/>
</dbReference>
<evidence type="ECO:0000313" key="2">
    <source>
        <dbReference type="EMBL" id="KAJ8334909.1"/>
    </source>
</evidence>
<name>A0A9Q1E9Y9_SYNKA</name>
<feature type="compositionally biased region" description="Basic and acidic residues" evidence="1">
    <location>
        <begin position="362"/>
        <end position="376"/>
    </location>
</feature>
<proteinExistence type="predicted"/>
<dbReference type="AlphaFoldDB" id="A0A9Q1E9Y9"/>
<protein>
    <submittedName>
        <fullName evidence="2">Uncharacterized protein</fullName>
    </submittedName>
</protein>
<reference evidence="2" key="1">
    <citation type="journal article" date="2023" name="Science">
        <title>Genome structures resolve the early diversification of teleost fishes.</title>
        <authorList>
            <person name="Parey E."/>
            <person name="Louis A."/>
            <person name="Montfort J."/>
            <person name="Bouchez O."/>
            <person name="Roques C."/>
            <person name="Iampietro C."/>
            <person name="Lluch J."/>
            <person name="Castinel A."/>
            <person name="Donnadieu C."/>
            <person name="Desvignes T."/>
            <person name="Floi Bucao C."/>
            <person name="Jouanno E."/>
            <person name="Wen M."/>
            <person name="Mejri S."/>
            <person name="Dirks R."/>
            <person name="Jansen H."/>
            <person name="Henkel C."/>
            <person name="Chen W.J."/>
            <person name="Zahm M."/>
            <person name="Cabau C."/>
            <person name="Klopp C."/>
            <person name="Thompson A.W."/>
            <person name="Robinson-Rechavi M."/>
            <person name="Braasch I."/>
            <person name="Lecointre G."/>
            <person name="Bobe J."/>
            <person name="Postlethwait J.H."/>
            <person name="Berthelot C."/>
            <person name="Roest Crollius H."/>
            <person name="Guiguen Y."/>
        </authorList>
    </citation>
    <scope>NUCLEOTIDE SEQUENCE</scope>
    <source>
        <strain evidence="2">WJC10195</strain>
    </source>
</reference>
<keyword evidence="3" id="KW-1185">Reference proteome</keyword>
<sequence>MLLEWNKVQGSRCHGDEGLIGRSASRRTAWGGFPLTRGMDVMSGAKKMSDVLEAQSERTHGGRTVSALYAIQTGAPVLSAGCGTKKRDGWAACKRKCGTDHPFAPGLLANVLVTPRKSARLLPAVVLPVTGAFSVELTALSSRPFVILFTPLPHSDHPTPSIQIRRLSGFWELLTRGMRFEGRLTALSLICGDGRARPGEPSATRSQPLLQSASEAGEVMRDHPQSDTQHIRPGAKGHRHQGMAVSEVAADGSPKGSVDIPLRSDRGKRRAGSRGDHAQSGPGFSNLSSEPGYFQSLKHKESRGKISVSCGKYPTAGLIAQDRFQSEARRDVQSTVYRNNGRGKTHTAVRSLTAISQSGRAAEPDRGPKQRCSDKM</sequence>
<evidence type="ECO:0000256" key="1">
    <source>
        <dbReference type="SAM" id="MobiDB-lite"/>
    </source>
</evidence>
<feature type="compositionally biased region" description="Polar residues" evidence="1">
    <location>
        <begin position="348"/>
        <end position="359"/>
    </location>
</feature>
<evidence type="ECO:0000313" key="3">
    <source>
        <dbReference type="Proteomes" id="UP001152622"/>
    </source>
</evidence>